<proteinExistence type="predicted"/>
<gene>
    <name evidence="1" type="ORF">ACM01_14590</name>
</gene>
<dbReference type="EMBL" id="LFNT01000014">
    <property type="protein sequence ID" value="KMS74159.1"/>
    <property type="molecule type" value="Genomic_DNA"/>
</dbReference>
<dbReference type="OrthoDB" id="4257412at2"/>
<protein>
    <submittedName>
        <fullName evidence="1">Uncharacterized protein</fullName>
    </submittedName>
</protein>
<accession>A0A0J7ZE85</accession>
<dbReference type="PATRIC" id="fig|1938.3.peg.8490"/>
<evidence type="ECO:0000313" key="1">
    <source>
        <dbReference type="EMBL" id="KMS74159.1"/>
    </source>
</evidence>
<comment type="caution">
    <text evidence="1">The sequence shown here is derived from an EMBL/GenBank/DDBJ whole genome shotgun (WGS) entry which is preliminary data.</text>
</comment>
<organism evidence="1 2">
    <name type="scientific">Streptomyces viridochromogenes</name>
    <dbReference type="NCBI Taxonomy" id="1938"/>
    <lineage>
        <taxon>Bacteria</taxon>
        <taxon>Bacillati</taxon>
        <taxon>Actinomycetota</taxon>
        <taxon>Actinomycetes</taxon>
        <taxon>Kitasatosporales</taxon>
        <taxon>Streptomycetaceae</taxon>
        <taxon>Streptomyces</taxon>
    </lineage>
</organism>
<sequence length="86" mass="9312">MTGQPYAVRLSPPAAKVLTALPEHAEQMAWDVLDAAAGNPWGFPQWDAGDPDGEDVRIASVGQLSVIYFANRALRHLSVLDIVWLG</sequence>
<dbReference type="RefSeq" id="WP_048581629.1">
    <property type="nucleotide sequence ID" value="NZ_LFNT01000014.1"/>
</dbReference>
<evidence type="ECO:0000313" key="2">
    <source>
        <dbReference type="Proteomes" id="UP000037432"/>
    </source>
</evidence>
<name>A0A0J7ZE85_STRVR</name>
<dbReference type="Proteomes" id="UP000037432">
    <property type="component" value="Unassembled WGS sequence"/>
</dbReference>
<reference evidence="1 2" key="1">
    <citation type="submission" date="2015-06" db="EMBL/GenBank/DDBJ databases">
        <authorList>
            <person name="Ju K.-S."/>
            <person name="Doroghazi J.R."/>
            <person name="Metcalf W.W."/>
        </authorList>
    </citation>
    <scope>NUCLEOTIDE SEQUENCE [LARGE SCALE GENOMIC DNA]</scope>
    <source>
        <strain evidence="1 2">NRRL 3414</strain>
    </source>
</reference>
<dbReference type="AlphaFoldDB" id="A0A0J7ZE85"/>